<dbReference type="OrthoDB" id="9801938at2"/>
<keyword evidence="7" id="KW-1185">Reference proteome</keyword>
<evidence type="ECO:0000313" key="7">
    <source>
        <dbReference type="Proteomes" id="UP000188184"/>
    </source>
</evidence>
<dbReference type="PANTHER" id="PTHR23407:SF1">
    <property type="entry name" value="5-FORMYLTETRAHYDROFOLATE CYCLO-LIGASE"/>
    <property type="match status" value="1"/>
</dbReference>
<dbReference type="Pfam" id="PF01812">
    <property type="entry name" value="5-FTHF_cyc-lig"/>
    <property type="match status" value="1"/>
</dbReference>
<dbReference type="EMBL" id="CP019640">
    <property type="protein sequence ID" value="AQQ52999.1"/>
    <property type="molecule type" value="Genomic_DNA"/>
</dbReference>
<feature type="binding site" evidence="4">
    <location>
        <position position="54"/>
    </location>
    <ligand>
        <name>substrate</name>
    </ligand>
</feature>
<comment type="cofactor">
    <cofactor evidence="5">
        <name>Mg(2+)</name>
        <dbReference type="ChEBI" id="CHEBI:18420"/>
    </cofactor>
</comment>
<evidence type="ECO:0000256" key="2">
    <source>
        <dbReference type="ARBA" id="ARBA00022741"/>
    </source>
</evidence>
<dbReference type="EC" id="6.3.3.2" evidence="5"/>
<keyword evidence="5" id="KW-0460">Magnesium</keyword>
<protein>
    <recommendedName>
        <fullName evidence="5">5-formyltetrahydrofolate cyclo-ligase</fullName>
        <ecNumber evidence="5">6.3.3.2</ecNumber>
    </recommendedName>
</protein>
<dbReference type="InterPro" id="IPR002698">
    <property type="entry name" value="FTHF_cligase"/>
</dbReference>
<gene>
    <name evidence="6" type="ORF">B0X71_07775</name>
</gene>
<organism evidence="6 7">
    <name type="scientific">Planococcus lenghuensis</name>
    <dbReference type="NCBI Taxonomy" id="2213202"/>
    <lineage>
        <taxon>Bacteria</taxon>
        <taxon>Bacillati</taxon>
        <taxon>Bacillota</taxon>
        <taxon>Bacilli</taxon>
        <taxon>Bacillales</taxon>
        <taxon>Caryophanaceae</taxon>
        <taxon>Planococcus</taxon>
    </lineage>
</organism>
<sequence length="190" mass="21492">MDKATLRKKMLQQLKELDPEMRSIKTEQITERLLTDPVFRAAGSIGITVAGFPEIDTAPIIRQAWASGKRVAAPKCHPASRKMDFYVFSHMNELETVYMDLKEPNPAVTRWLPPDDIDLLIVPGIVFSRSGYRIGFGGGYYDRFLAGYANPTVSLAFDFQLSDNFPAESHDIPVSMIYTENQLIRTEAFR</sequence>
<evidence type="ECO:0000256" key="4">
    <source>
        <dbReference type="PIRSR" id="PIRSR006806-1"/>
    </source>
</evidence>
<dbReference type="GO" id="GO:0046872">
    <property type="term" value="F:metal ion binding"/>
    <property type="evidence" value="ECO:0007669"/>
    <property type="project" value="UniProtKB-KW"/>
</dbReference>
<evidence type="ECO:0000256" key="1">
    <source>
        <dbReference type="ARBA" id="ARBA00010638"/>
    </source>
</evidence>
<dbReference type="PANTHER" id="PTHR23407">
    <property type="entry name" value="ATPASE INHIBITOR/5-FORMYLTETRAHYDROFOLATE CYCLO-LIGASE"/>
    <property type="match status" value="1"/>
</dbReference>
<keyword evidence="3 4" id="KW-0067">ATP-binding</keyword>
<dbReference type="GO" id="GO:0030272">
    <property type="term" value="F:5-formyltetrahydrofolate cyclo-ligase activity"/>
    <property type="evidence" value="ECO:0007669"/>
    <property type="project" value="UniProtKB-EC"/>
</dbReference>
<keyword evidence="2 4" id="KW-0547">Nucleotide-binding</keyword>
<evidence type="ECO:0000313" key="6">
    <source>
        <dbReference type="EMBL" id="AQQ52999.1"/>
    </source>
</evidence>
<proteinExistence type="inferred from homology"/>
<name>A0A1Q2KXS9_9BACL</name>
<evidence type="ECO:0000256" key="3">
    <source>
        <dbReference type="ARBA" id="ARBA00022840"/>
    </source>
</evidence>
<dbReference type="SUPFAM" id="SSF100950">
    <property type="entry name" value="NagB/RpiA/CoA transferase-like"/>
    <property type="match status" value="1"/>
</dbReference>
<dbReference type="NCBIfam" id="TIGR02727">
    <property type="entry name" value="MTHFS_bact"/>
    <property type="match status" value="1"/>
</dbReference>
<feature type="binding site" evidence="4">
    <location>
        <begin position="133"/>
        <end position="141"/>
    </location>
    <ligand>
        <name>ATP</name>
        <dbReference type="ChEBI" id="CHEBI:30616"/>
    </ligand>
</feature>
<dbReference type="AlphaFoldDB" id="A0A1Q2KXS9"/>
<reference evidence="6 7" key="1">
    <citation type="submission" date="2017-02" db="EMBL/GenBank/DDBJ databases">
        <title>The complete genomic sequence of a novel cold adapted crude oil-degrading bacterium Planococcus qaidamina Y42.</title>
        <authorList>
            <person name="Yang R."/>
        </authorList>
    </citation>
    <scope>NUCLEOTIDE SEQUENCE [LARGE SCALE GENOMIC DNA]</scope>
    <source>
        <strain evidence="6 7">Y42</strain>
    </source>
</reference>
<keyword evidence="6" id="KW-0436">Ligase</keyword>
<dbReference type="Proteomes" id="UP000188184">
    <property type="component" value="Chromosome"/>
</dbReference>
<dbReference type="GO" id="GO:0035999">
    <property type="term" value="P:tetrahydrofolate interconversion"/>
    <property type="evidence" value="ECO:0007669"/>
    <property type="project" value="TreeGrafter"/>
</dbReference>
<dbReference type="PIRSF" id="PIRSF006806">
    <property type="entry name" value="FTHF_cligase"/>
    <property type="match status" value="1"/>
</dbReference>
<dbReference type="InterPro" id="IPR024185">
    <property type="entry name" value="FTHF_cligase-like_sf"/>
</dbReference>
<dbReference type="Gene3D" id="3.40.50.10420">
    <property type="entry name" value="NagB/RpiA/CoA transferase-like"/>
    <property type="match status" value="1"/>
</dbReference>
<dbReference type="KEGG" id="pmar:B0X71_07775"/>
<dbReference type="InterPro" id="IPR037171">
    <property type="entry name" value="NagB/RpiA_transferase-like"/>
</dbReference>
<comment type="similarity">
    <text evidence="1 5">Belongs to the 5-formyltetrahydrofolate cyclo-ligase family.</text>
</comment>
<accession>A0A1Q2KXS9</accession>
<dbReference type="RefSeq" id="WP_077588882.1">
    <property type="nucleotide sequence ID" value="NZ_CP019640.1"/>
</dbReference>
<feature type="binding site" evidence="4">
    <location>
        <begin position="3"/>
        <end position="7"/>
    </location>
    <ligand>
        <name>ATP</name>
        <dbReference type="ChEBI" id="CHEBI:30616"/>
    </ligand>
</feature>
<keyword evidence="5" id="KW-0479">Metal-binding</keyword>
<comment type="catalytic activity">
    <reaction evidence="5">
        <text>(6S)-5-formyl-5,6,7,8-tetrahydrofolate + ATP = (6R)-5,10-methenyltetrahydrofolate + ADP + phosphate</text>
        <dbReference type="Rhea" id="RHEA:10488"/>
        <dbReference type="ChEBI" id="CHEBI:30616"/>
        <dbReference type="ChEBI" id="CHEBI:43474"/>
        <dbReference type="ChEBI" id="CHEBI:57455"/>
        <dbReference type="ChEBI" id="CHEBI:57457"/>
        <dbReference type="ChEBI" id="CHEBI:456216"/>
        <dbReference type="EC" id="6.3.3.2"/>
    </reaction>
</comment>
<dbReference type="GO" id="GO:0005524">
    <property type="term" value="F:ATP binding"/>
    <property type="evidence" value="ECO:0007669"/>
    <property type="project" value="UniProtKB-KW"/>
</dbReference>
<feature type="binding site" evidence="4">
    <location>
        <position position="49"/>
    </location>
    <ligand>
        <name>substrate</name>
    </ligand>
</feature>
<evidence type="ECO:0000256" key="5">
    <source>
        <dbReference type="RuleBase" id="RU361279"/>
    </source>
</evidence>
<dbReference type="GO" id="GO:0009396">
    <property type="term" value="P:folic acid-containing compound biosynthetic process"/>
    <property type="evidence" value="ECO:0007669"/>
    <property type="project" value="TreeGrafter"/>
</dbReference>